<keyword evidence="3" id="KW-1185">Reference proteome</keyword>
<feature type="region of interest" description="Disordered" evidence="1">
    <location>
        <begin position="45"/>
        <end position="71"/>
    </location>
</feature>
<dbReference type="OMA" id="LAGCEYP"/>
<sequence length="236" mass="25455">MVSFAIVVTAAIGKSMASVNAVKARRVAPMAAKVKSSFSKIVSGHKPGAVTSDANRLRSRRARAKDFPKRRPRESLPVISHSFFCPPPCLTECAPQRVLAPLSEDIHTSLVDEIEEELQRRVDADKASVESTPSADSHSEESTLVGSDELKIFPSIIDAIAKSGAIVQCLPAELGLEDNCDAVKDLVFSKEAFTTSELALYEIKLVPTVVLPELDYYAAAEGLVPLAGCEYPPDFQ</sequence>
<evidence type="ECO:0000313" key="2">
    <source>
        <dbReference type="EMBL" id="OJT07245.1"/>
    </source>
</evidence>
<accession>A0A1M2VI21</accession>
<evidence type="ECO:0000256" key="1">
    <source>
        <dbReference type="SAM" id="MobiDB-lite"/>
    </source>
</evidence>
<reference evidence="2 3" key="1">
    <citation type="submission" date="2016-10" db="EMBL/GenBank/DDBJ databases">
        <title>Genome sequence of the basidiomycete white-rot fungus Trametes pubescens.</title>
        <authorList>
            <person name="Makela M.R."/>
            <person name="Granchi Z."/>
            <person name="Peng M."/>
            <person name="De Vries R.P."/>
            <person name="Grigoriev I."/>
            <person name="Riley R."/>
            <person name="Hilden K."/>
        </authorList>
    </citation>
    <scope>NUCLEOTIDE SEQUENCE [LARGE SCALE GENOMIC DNA]</scope>
    <source>
        <strain evidence="2 3">FBCC735</strain>
    </source>
</reference>
<dbReference type="OrthoDB" id="2743412at2759"/>
<feature type="region of interest" description="Disordered" evidence="1">
    <location>
        <begin position="121"/>
        <end position="143"/>
    </location>
</feature>
<evidence type="ECO:0000313" key="3">
    <source>
        <dbReference type="Proteomes" id="UP000184267"/>
    </source>
</evidence>
<protein>
    <submittedName>
        <fullName evidence="2">Uncharacterized protein</fullName>
    </submittedName>
</protein>
<organism evidence="2 3">
    <name type="scientific">Trametes pubescens</name>
    <name type="common">White-rot fungus</name>
    <dbReference type="NCBI Taxonomy" id="154538"/>
    <lineage>
        <taxon>Eukaryota</taxon>
        <taxon>Fungi</taxon>
        <taxon>Dikarya</taxon>
        <taxon>Basidiomycota</taxon>
        <taxon>Agaricomycotina</taxon>
        <taxon>Agaricomycetes</taxon>
        <taxon>Polyporales</taxon>
        <taxon>Polyporaceae</taxon>
        <taxon>Trametes</taxon>
    </lineage>
</organism>
<gene>
    <name evidence="2" type="ORF">TRAPUB_1922</name>
</gene>
<dbReference type="EMBL" id="MNAD01001207">
    <property type="protein sequence ID" value="OJT07245.1"/>
    <property type="molecule type" value="Genomic_DNA"/>
</dbReference>
<comment type="caution">
    <text evidence="2">The sequence shown here is derived from an EMBL/GenBank/DDBJ whole genome shotgun (WGS) entry which is preliminary data.</text>
</comment>
<dbReference type="Proteomes" id="UP000184267">
    <property type="component" value="Unassembled WGS sequence"/>
</dbReference>
<proteinExistence type="predicted"/>
<name>A0A1M2VI21_TRAPU</name>
<dbReference type="AlphaFoldDB" id="A0A1M2VI21"/>